<name>A0ACC0VXH8_9STRA</name>
<keyword evidence="2" id="KW-1185">Reference proteome</keyword>
<protein>
    <submittedName>
        <fullName evidence="1">Uncharacterized protein</fullName>
    </submittedName>
</protein>
<evidence type="ECO:0000313" key="1">
    <source>
        <dbReference type="EMBL" id="KAI9910579.1"/>
    </source>
</evidence>
<sequence length="769" mass="82856">MESTRRMESAREERERREVKALSKKVVTLETKLHDAYEKIDVKEVTCGAQAVAAEREKQAAVAELTMLKEKHSQLNEQHGRLEEQKKALEEKSALLEKHTTQLRDQLRKGTCVAASERVAALEVELRDAQREVQASLVSRKTLIESVTKYKALTEASEKNLEDLSSASEKWKQHEAAKVQALEKTCDELTNELTQARVELKEQVMENNKLREEMELAGKTHKQAVMEATKKQQLLQGQADSAVRQMKSVREEMSRIKRDLETRQGNYERALQLHAAEVSKPSAYRREMELLRTSLHDREAEIETLNTKTQSMEKEAQVDAISSLEIKLSSVQAQIHNVTTEKTALETMLTACETAKKECLAAASGVTASWEKERQTLKAQLELETKKVTQLKDFNARLMSGLESIKKENSHLKDQNVANAAQPIAQEKTLVSSPSPSLLVSSSTTTITTSATLPTKSATLVPLFASPKIEPPEQPSSAESVEATGSKSGIATSVAAAISFSQTGPVATIVTSTTSTATTTTESSVLSTAPLAVAAQVLPATAHSAPVAAHSTEAQPKQVIENPTDTDGMTAEEKLRFFALRSIKKQVGSAPRLTAMKPPTASSDTEGKAATERETEAKEVKQSGQFKFGAGTGLGAFGSGGPSGLVFGKPGISLPVPSSPSSHPPHLSLAGESAPPEAQRRSQRLARFGYSGETSAVLASTTAPSPAETGASNLTKRPLSTSESGASVAMVAKKSEDQTPTIVSKGKQEEDTPPAHADITGTSASEPTH</sequence>
<organism evidence="1 2">
    <name type="scientific">Peronosclerospora sorghi</name>
    <dbReference type="NCBI Taxonomy" id="230839"/>
    <lineage>
        <taxon>Eukaryota</taxon>
        <taxon>Sar</taxon>
        <taxon>Stramenopiles</taxon>
        <taxon>Oomycota</taxon>
        <taxon>Peronosporomycetes</taxon>
        <taxon>Peronosporales</taxon>
        <taxon>Peronosporaceae</taxon>
        <taxon>Peronosclerospora</taxon>
    </lineage>
</organism>
<dbReference type="Proteomes" id="UP001163321">
    <property type="component" value="Chromosome 6"/>
</dbReference>
<evidence type="ECO:0000313" key="2">
    <source>
        <dbReference type="Proteomes" id="UP001163321"/>
    </source>
</evidence>
<proteinExistence type="predicted"/>
<dbReference type="EMBL" id="CM047585">
    <property type="protein sequence ID" value="KAI9910579.1"/>
    <property type="molecule type" value="Genomic_DNA"/>
</dbReference>
<reference evidence="1 2" key="1">
    <citation type="journal article" date="2022" name="bioRxiv">
        <title>The genome of the oomycete Peronosclerospora sorghi, a cosmopolitan pathogen of maize and sorghum, is inflated with dispersed pseudogenes.</title>
        <authorList>
            <person name="Fletcher K."/>
            <person name="Martin F."/>
            <person name="Isakeit T."/>
            <person name="Cavanaugh K."/>
            <person name="Magill C."/>
            <person name="Michelmore R."/>
        </authorList>
    </citation>
    <scope>NUCLEOTIDE SEQUENCE [LARGE SCALE GENOMIC DNA]</scope>
    <source>
        <strain evidence="1">P6</strain>
    </source>
</reference>
<comment type="caution">
    <text evidence="1">The sequence shown here is derived from an EMBL/GenBank/DDBJ whole genome shotgun (WGS) entry which is preliminary data.</text>
</comment>
<accession>A0ACC0VXH8</accession>
<gene>
    <name evidence="1" type="ORF">PsorP6_010015</name>
</gene>